<keyword evidence="8" id="KW-0812">Transmembrane</keyword>
<dbReference type="InterPro" id="IPR000209">
    <property type="entry name" value="Peptidase_S8/S53_dom"/>
</dbReference>
<keyword evidence="11" id="KW-1185">Reference proteome</keyword>
<proteinExistence type="inferred from homology"/>
<feature type="active site" description="Charge relay system" evidence="5 6">
    <location>
        <position position="117"/>
    </location>
</feature>
<evidence type="ECO:0000256" key="5">
    <source>
        <dbReference type="PIRSR" id="PIRSR615500-1"/>
    </source>
</evidence>
<sequence length="950" mass="106189">MVYKDEIIKYKLKYSDKKSYYIHTINEWAQINHCEFFNTFVYQCNNISDELVLEAYNDPRVLKIEPIQNIQLQNRFSVGLLQNGIDKVQRINNMYQTDRTITKMGITGKKQVVTIIDTVLDVNHTFFYDPYHKVSSSMNSQHRKVVKYFSLFDNHDAINGHGTHIAGIVAGKALESDSMQSLYSGVAEGAKLHVIDIGNDKNEITVTPNPNTFQENMKDTTSKIQTSSWGFDNNNLLRNSFDEIAFNNQDTVYIASAGNRKSAMSVFPPGNSKNFITVGALADSTVSSFTDTADIYVTNGETKIKVLDPQKFMSKYSGPQYVLTDLTVSSDSASRDTAYVCTQNECPLIQGHTFRMMVSFAKPNYESPYPFLITETKSQIDMIAKWTTLSVIMEPSKTRELQVADFSSWGPTEEGILKPEVIAPGTSIVSAKSLGKHDYHPLINEENLVKQEGTSMAAPMVAGLAALIKDYFYDGFYPTLSPKIQHSKNPSGYLVKAMIINGCTSTTGAIVDNKSGFGLVNAEKSLGFGSNKGIRVTDNIPIGKKKHISSKIKTDTKQDLSITISYVEPPLQNSNIPLNIGLNLIVEDSKGKSYFANGLEEDREEEFTTNHRVFIPNAPPDTYKIHVYSQNYMQSVSVAKFAIVITGGFKQDDYYTNPVSLTFSDEENCPSNCNSGTCNSGFCSCPYDKRGLACQTYIAEAPPNKDYVYNASSRYVNWMRLAITDKTNVSFIMFGIGVNPLIAISDSNNVKLEEARTAKFQFSLSAQQTRKQEFRGHWLYFGFFNPSATERSELPIRIEADFAPGSLVNSSLPEYKQKEGSTAASAPKSESLDKYIAIVAVTFFAVLGIALLIMTIVIIVRKRREIAMIEDELSKKKQQSSPNSKNNSPPKTLKRSQTNRAKPAEPENIVEERPSPVPKSESVSALQRMQERRRRQLEKVTTDSENSERD</sequence>
<evidence type="ECO:0000259" key="9">
    <source>
        <dbReference type="Pfam" id="PF00082"/>
    </source>
</evidence>
<evidence type="ECO:0000313" key="10">
    <source>
        <dbReference type="EMBL" id="EAY18352.1"/>
    </source>
</evidence>
<dbReference type="PRINTS" id="PR00723">
    <property type="entry name" value="SUBTILISIN"/>
</dbReference>
<evidence type="ECO:0000256" key="8">
    <source>
        <dbReference type="SAM" id="Phobius"/>
    </source>
</evidence>
<dbReference type="Gene3D" id="3.40.50.200">
    <property type="entry name" value="Peptidase S8/S53 domain"/>
    <property type="match status" value="2"/>
</dbReference>
<dbReference type="CDD" id="cd04842">
    <property type="entry name" value="Peptidases_S8_Kp43_protease"/>
    <property type="match status" value="1"/>
</dbReference>
<evidence type="ECO:0000256" key="1">
    <source>
        <dbReference type="ARBA" id="ARBA00011073"/>
    </source>
</evidence>
<protein>
    <submittedName>
        <fullName evidence="10">Clan SB, family S8, subtilisin-like serine peptidase</fullName>
    </submittedName>
</protein>
<keyword evidence="4 6" id="KW-0720">Serine protease</keyword>
<evidence type="ECO:0000256" key="3">
    <source>
        <dbReference type="ARBA" id="ARBA00022801"/>
    </source>
</evidence>
<dbReference type="PANTHER" id="PTHR43399:SF4">
    <property type="entry name" value="CELL WALL-ASSOCIATED PROTEASE"/>
    <property type="match status" value="1"/>
</dbReference>
<keyword evidence="2 6" id="KW-0645">Protease</keyword>
<dbReference type="VEuPathDB" id="TrichDB:TVAGG3_0604970"/>
<feature type="active site" description="Charge relay system" evidence="5 6">
    <location>
        <position position="161"/>
    </location>
</feature>
<feature type="active site" description="Charge relay system" evidence="5 6">
    <location>
        <position position="455"/>
    </location>
</feature>
<dbReference type="KEGG" id="tva:5463858"/>
<evidence type="ECO:0000256" key="4">
    <source>
        <dbReference type="ARBA" id="ARBA00022825"/>
    </source>
</evidence>
<comment type="similarity">
    <text evidence="1 6">Belongs to the peptidase S8 family.</text>
</comment>
<dbReference type="InterPro" id="IPR015500">
    <property type="entry name" value="Peptidase_S8_subtilisin-rel"/>
</dbReference>
<dbReference type="InterPro" id="IPR022398">
    <property type="entry name" value="Peptidase_S8_His-AS"/>
</dbReference>
<reference evidence="10" key="1">
    <citation type="submission" date="2006-10" db="EMBL/GenBank/DDBJ databases">
        <authorList>
            <person name="Amadeo P."/>
            <person name="Zhao Q."/>
            <person name="Wortman J."/>
            <person name="Fraser-Liggett C."/>
            <person name="Carlton J."/>
        </authorList>
    </citation>
    <scope>NUCLEOTIDE SEQUENCE</scope>
    <source>
        <strain evidence="10">G3</strain>
    </source>
</reference>
<dbReference type="SUPFAM" id="SSF49785">
    <property type="entry name" value="Galactose-binding domain-like"/>
    <property type="match status" value="1"/>
</dbReference>
<dbReference type="GO" id="GO:0004252">
    <property type="term" value="F:serine-type endopeptidase activity"/>
    <property type="evidence" value="ECO:0000318"/>
    <property type="project" value="GO_Central"/>
</dbReference>
<feature type="compositionally biased region" description="Low complexity" evidence="7">
    <location>
        <begin position="879"/>
        <end position="891"/>
    </location>
</feature>
<keyword evidence="8" id="KW-0472">Membrane</keyword>
<dbReference type="PROSITE" id="PS51892">
    <property type="entry name" value="SUBTILASE"/>
    <property type="match status" value="1"/>
</dbReference>
<dbReference type="AlphaFoldDB" id="A2DMC5"/>
<organism evidence="10 11">
    <name type="scientific">Trichomonas vaginalis (strain ATCC PRA-98 / G3)</name>
    <dbReference type="NCBI Taxonomy" id="412133"/>
    <lineage>
        <taxon>Eukaryota</taxon>
        <taxon>Metamonada</taxon>
        <taxon>Parabasalia</taxon>
        <taxon>Trichomonadida</taxon>
        <taxon>Trichomonadidae</taxon>
        <taxon>Trichomonas</taxon>
    </lineage>
</organism>
<dbReference type="FunFam" id="3.40.50.200:FF:000069">
    <property type="entry name" value="Clan SB, family S8, subtilisin-like serine peptidase"/>
    <property type="match status" value="1"/>
</dbReference>
<accession>A2DMC5</accession>
<dbReference type="GO" id="GO:0006508">
    <property type="term" value="P:proteolysis"/>
    <property type="evidence" value="ECO:0007669"/>
    <property type="project" value="UniProtKB-KW"/>
</dbReference>
<feature type="compositionally biased region" description="Basic and acidic residues" evidence="7">
    <location>
        <begin position="937"/>
        <end position="950"/>
    </location>
</feature>
<dbReference type="PANTHER" id="PTHR43399">
    <property type="entry name" value="SUBTILISIN-RELATED"/>
    <property type="match status" value="1"/>
</dbReference>
<dbReference type="InterPro" id="IPR008979">
    <property type="entry name" value="Galactose-bd-like_sf"/>
</dbReference>
<feature type="compositionally biased region" description="Basic and acidic residues" evidence="7">
    <location>
        <begin position="902"/>
        <end position="914"/>
    </location>
</feature>
<evidence type="ECO:0000256" key="2">
    <source>
        <dbReference type="ARBA" id="ARBA00022670"/>
    </source>
</evidence>
<feature type="domain" description="Peptidase S8/S53" evidence="9">
    <location>
        <begin position="108"/>
        <end position="518"/>
    </location>
</feature>
<dbReference type="PROSITE" id="PS00137">
    <property type="entry name" value="SUBTILASE_HIS"/>
    <property type="match status" value="1"/>
</dbReference>
<dbReference type="VEuPathDB" id="TrichDB:TVAG_045540"/>
<evidence type="ECO:0000313" key="11">
    <source>
        <dbReference type="Proteomes" id="UP000001542"/>
    </source>
</evidence>
<dbReference type="InterPro" id="IPR036852">
    <property type="entry name" value="Peptidase_S8/S53_dom_sf"/>
</dbReference>
<dbReference type="InterPro" id="IPR023828">
    <property type="entry name" value="Peptidase_S8_Ser-AS"/>
</dbReference>
<gene>
    <name evidence="10" type="ORF">TVAG_045540</name>
</gene>
<dbReference type="PROSITE" id="PS00138">
    <property type="entry name" value="SUBTILASE_SER"/>
    <property type="match status" value="1"/>
</dbReference>
<dbReference type="SUPFAM" id="SSF52743">
    <property type="entry name" value="Subtilisin-like"/>
    <property type="match status" value="1"/>
</dbReference>
<keyword evidence="8" id="KW-1133">Transmembrane helix</keyword>
<dbReference type="Pfam" id="PF00082">
    <property type="entry name" value="Peptidase_S8"/>
    <property type="match status" value="1"/>
</dbReference>
<dbReference type="Gene3D" id="2.60.120.380">
    <property type="match status" value="1"/>
</dbReference>
<evidence type="ECO:0000256" key="6">
    <source>
        <dbReference type="PROSITE-ProRule" id="PRU01240"/>
    </source>
</evidence>
<reference evidence="10" key="2">
    <citation type="journal article" date="2007" name="Science">
        <title>Draft genome sequence of the sexually transmitted pathogen Trichomonas vaginalis.</title>
        <authorList>
            <person name="Carlton J.M."/>
            <person name="Hirt R.P."/>
            <person name="Silva J.C."/>
            <person name="Delcher A.L."/>
            <person name="Schatz M."/>
            <person name="Zhao Q."/>
            <person name="Wortman J.R."/>
            <person name="Bidwell S.L."/>
            <person name="Alsmark U.C.M."/>
            <person name="Besteiro S."/>
            <person name="Sicheritz-Ponten T."/>
            <person name="Noel C.J."/>
            <person name="Dacks J.B."/>
            <person name="Foster P.G."/>
            <person name="Simillion C."/>
            <person name="Van de Peer Y."/>
            <person name="Miranda-Saavedra D."/>
            <person name="Barton G.J."/>
            <person name="Westrop G.D."/>
            <person name="Mueller S."/>
            <person name="Dessi D."/>
            <person name="Fiori P.L."/>
            <person name="Ren Q."/>
            <person name="Paulsen I."/>
            <person name="Zhang H."/>
            <person name="Bastida-Corcuera F.D."/>
            <person name="Simoes-Barbosa A."/>
            <person name="Brown M.T."/>
            <person name="Hayes R.D."/>
            <person name="Mukherjee M."/>
            <person name="Okumura C.Y."/>
            <person name="Schneider R."/>
            <person name="Smith A.J."/>
            <person name="Vanacova S."/>
            <person name="Villalvazo M."/>
            <person name="Haas B.J."/>
            <person name="Pertea M."/>
            <person name="Feldblyum T.V."/>
            <person name="Utterback T.R."/>
            <person name="Shu C.L."/>
            <person name="Osoegawa K."/>
            <person name="de Jong P.J."/>
            <person name="Hrdy I."/>
            <person name="Horvathova L."/>
            <person name="Zubacova Z."/>
            <person name="Dolezal P."/>
            <person name="Malik S.B."/>
            <person name="Logsdon J.M. Jr."/>
            <person name="Henze K."/>
            <person name="Gupta A."/>
            <person name="Wang C.C."/>
            <person name="Dunne R.L."/>
            <person name="Upcroft J.A."/>
            <person name="Upcroft P."/>
            <person name="White O."/>
            <person name="Salzberg S.L."/>
            <person name="Tang P."/>
            <person name="Chiu C.-H."/>
            <person name="Lee Y.-S."/>
            <person name="Embley T.M."/>
            <person name="Coombs G.H."/>
            <person name="Mottram J.C."/>
            <person name="Tachezy J."/>
            <person name="Fraser-Liggett C.M."/>
            <person name="Johnson P.J."/>
        </authorList>
    </citation>
    <scope>NUCLEOTIDE SEQUENCE [LARGE SCALE GENOMIC DNA]</scope>
    <source>
        <strain evidence="10">G3</strain>
    </source>
</reference>
<evidence type="ECO:0000256" key="7">
    <source>
        <dbReference type="SAM" id="MobiDB-lite"/>
    </source>
</evidence>
<dbReference type="FunFam" id="3.40.50.200:FF:000059">
    <property type="entry name" value="Clan SB, family S8, subtilisin-like serine peptidase"/>
    <property type="match status" value="1"/>
</dbReference>
<dbReference type="InParanoid" id="A2DMC5"/>
<dbReference type="EMBL" id="DS113219">
    <property type="protein sequence ID" value="EAY18352.1"/>
    <property type="molecule type" value="Genomic_DNA"/>
</dbReference>
<keyword evidence="3 6" id="KW-0378">Hydrolase</keyword>
<dbReference type="OrthoDB" id="509353at2759"/>
<dbReference type="GO" id="GO:0005615">
    <property type="term" value="C:extracellular space"/>
    <property type="evidence" value="ECO:0000318"/>
    <property type="project" value="GO_Central"/>
</dbReference>
<name>A2DMC5_TRIV3</name>
<dbReference type="FunFam" id="2.60.120.380:FF:000019">
    <property type="entry name" value="Clan SB, family S8, subtilisin-like serine peptidase"/>
    <property type="match status" value="1"/>
</dbReference>
<dbReference type="InterPro" id="IPR034058">
    <property type="entry name" value="TagA/B/C/D_pept_dom"/>
</dbReference>
<dbReference type="RefSeq" id="XP_001579338.1">
    <property type="nucleotide sequence ID" value="XM_001579288.1"/>
</dbReference>
<dbReference type="Proteomes" id="UP000001542">
    <property type="component" value="Unassembled WGS sequence"/>
</dbReference>
<feature type="transmembrane region" description="Helical" evidence="8">
    <location>
        <begin position="835"/>
        <end position="860"/>
    </location>
</feature>
<dbReference type="InterPro" id="IPR051048">
    <property type="entry name" value="Peptidase_S8/S53_subtilisin"/>
</dbReference>
<feature type="region of interest" description="Disordered" evidence="7">
    <location>
        <begin position="873"/>
        <end position="950"/>
    </location>
</feature>